<dbReference type="PIRSF" id="PIRSF038984">
    <property type="entry name" value="FAD_binding_protein"/>
    <property type="match status" value="1"/>
</dbReference>
<dbReference type="RefSeq" id="WP_119297253.1">
    <property type="nucleotide sequence ID" value="NZ_BHGK01000001.1"/>
</dbReference>
<dbReference type="PANTHER" id="PTHR42842">
    <property type="entry name" value="FAD/NAD(P)-BINDING OXIDOREDUCTASE"/>
    <property type="match status" value="1"/>
</dbReference>
<dbReference type="Pfam" id="PF13450">
    <property type="entry name" value="NAD_binding_8"/>
    <property type="match status" value="1"/>
</dbReference>
<name>A0A391PG94_9FIRM</name>
<feature type="domain" description="FAD-dependent protein C-terminal" evidence="1">
    <location>
        <begin position="286"/>
        <end position="479"/>
    </location>
</feature>
<sequence length="551" mass="61142">MLRINQLKLLPGEPTEHLEKKICRILHLKPGTTFQWKMIRQSVDARKKPEIYMVYTVEVSGLNEKKILQHPPKNVTSVSEKAYRFSACGTMELKQRPVVIGSGPAGLFCTYLLAKYGYRPILLERGKDAKSRQKDVETFWKSGTLNPESNVQFGEGGAGTFSDGKLNTLVKDKLGRSKFVLETFVTHGAPERILYEAKPHIGTDILIPVITEIRRSIEKLGGEVLFQSKVTDFELKEKENRRILSAVIVNDTKRIPCDLAVLALGHSARDTFETLYRKQVPMEAKSFAVGVRAEHPQEMIDQAQYGRKRGTDLPSSPYKLTAQTKSGRGVYSFCMCPGGYVVNASSEPGRLAVNGMSYSGRDGENANSALIVTITPEDYGTDSPLDGMEFQRRLEEKAYELGQGKIPIQQYGDFCKNVKSTEFGEVKPQLKGEYSFANLRELFPDYLSDALMEAMETFEQKIHGFSRPDTLFSGVESRTSSPVKLPRNEECESPIEGLYPCGEGAGYAGGITSAAMDGMKVAEAIGRKYAPMTDSRTYAVHSGAASSNRSR</sequence>
<dbReference type="Pfam" id="PF21688">
    <property type="entry name" value="FAD-depend_C"/>
    <property type="match status" value="1"/>
</dbReference>
<dbReference type="Proteomes" id="UP000265643">
    <property type="component" value="Unassembled WGS sequence"/>
</dbReference>
<evidence type="ECO:0000313" key="3">
    <source>
        <dbReference type="Proteomes" id="UP000265643"/>
    </source>
</evidence>
<dbReference type="SUPFAM" id="SSF51905">
    <property type="entry name" value="FAD/NAD(P)-binding domain"/>
    <property type="match status" value="1"/>
</dbReference>
<dbReference type="InterPro" id="IPR036188">
    <property type="entry name" value="FAD/NAD-bd_sf"/>
</dbReference>
<dbReference type="Gene3D" id="3.30.70.2700">
    <property type="match status" value="1"/>
</dbReference>
<accession>A0A391PG94</accession>
<dbReference type="PANTHER" id="PTHR42842:SF3">
    <property type="entry name" value="FAD_NAD(P)-BINDING OXIDOREDUCTASE FAMILY PROTEIN"/>
    <property type="match status" value="1"/>
</dbReference>
<dbReference type="InterPro" id="IPR028348">
    <property type="entry name" value="FAD-binding_protein"/>
</dbReference>
<protein>
    <recommendedName>
        <fullName evidence="1">FAD-dependent protein C-terminal domain-containing protein</fullName>
    </recommendedName>
</protein>
<evidence type="ECO:0000259" key="1">
    <source>
        <dbReference type="Pfam" id="PF21688"/>
    </source>
</evidence>
<comment type="caution">
    <text evidence="2">The sequence shown here is derived from an EMBL/GenBank/DDBJ whole genome shotgun (WGS) entry which is preliminary data.</text>
</comment>
<gene>
    <name evidence="2" type="ORF">KGMB01110_00280</name>
</gene>
<evidence type="ECO:0000313" key="2">
    <source>
        <dbReference type="EMBL" id="GCA65592.1"/>
    </source>
</evidence>
<dbReference type="InterPro" id="IPR049516">
    <property type="entry name" value="FAD-depend_C"/>
</dbReference>
<reference evidence="3" key="1">
    <citation type="submission" date="2018-09" db="EMBL/GenBank/DDBJ databases">
        <title>Draft Genome Sequence of Mediterraneibacter sp. KCTC 15684.</title>
        <authorList>
            <person name="Kim J.S."/>
            <person name="Han K.I."/>
            <person name="Suh M.K."/>
            <person name="Lee K.C."/>
            <person name="Eom M.K."/>
            <person name="Lee J.H."/>
            <person name="Park S.H."/>
            <person name="Kang S.W."/>
            <person name="Park J.E."/>
            <person name="Oh B.S."/>
            <person name="Yu S.Y."/>
            <person name="Choi S.H."/>
            <person name="Lee D.H."/>
            <person name="Yoon H."/>
            <person name="Kim B."/>
            <person name="Yang S.J."/>
            <person name="Lee J.S."/>
        </authorList>
    </citation>
    <scope>NUCLEOTIDE SEQUENCE [LARGE SCALE GENOMIC DNA]</scope>
    <source>
        <strain evidence="3">KCTC 15684</strain>
    </source>
</reference>
<dbReference type="AlphaFoldDB" id="A0A391PG94"/>
<organism evidence="2 3">
    <name type="scientific">Mediterraneibacter butyricigenes</name>
    <dbReference type="NCBI Taxonomy" id="2316025"/>
    <lineage>
        <taxon>Bacteria</taxon>
        <taxon>Bacillati</taxon>
        <taxon>Bacillota</taxon>
        <taxon>Clostridia</taxon>
        <taxon>Lachnospirales</taxon>
        <taxon>Lachnospiraceae</taxon>
        <taxon>Mediterraneibacter</taxon>
    </lineage>
</organism>
<proteinExistence type="predicted"/>
<dbReference type="Gene3D" id="3.50.50.60">
    <property type="entry name" value="FAD/NAD(P)-binding domain"/>
    <property type="match status" value="2"/>
</dbReference>
<keyword evidence="3" id="KW-1185">Reference proteome</keyword>
<dbReference type="EMBL" id="BHGK01000001">
    <property type="protein sequence ID" value="GCA65592.1"/>
    <property type="molecule type" value="Genomic_DNA"/>
</dbReference>